<keyword evidence="1" id="KW-1133">Transmembrane helix</keyword>
<keyword evidence="1" id="KW-0472">Membrane</keyword>
<organism evidence="2 3">
    <name type="scientific">Candidatus Ornithospirochaeta stercoripullorum</name>
    <dbReference type="NCBI Taxonomy" id="2840899"/>
    <lineage>
        <taxon>Bacteria</taxon>
        <taxon>Pseudomonadati</taxon>
        <taxon>Spirochaetota</taxon>
        <taxon>Spirochaetia</taxon>
        <taxon>Spirochaetales</taxon>
        <taxon>Spirochaetaceae</taxon>
        <taxon>Spirochaetaceae incertae sedis</taxon>
        <taxon>Candidatus Ornithospirochaeta</taxon>
    </lineage>
</organism>
<feature type="transmembrane region" description="Helical" evidence="1">
    <location>
        <begin position="12"/>
        <end position="31"/>
    </location>
</feature>
<dbReference type="Proteomes" id="UP000823615">
    <property type="component" value="Unassembled WGS sequence"/>
</dbReference>
<gene>
    <name evidence="2" type="ORF">IAA97_09500</name>
</gene>
<sequence>MDAREEKVQFWMLNVASFLGQLTINMVNLALVYHLRYTLAASATVVGLAASTYTGF</sequence>
<keyword evidence="1" id="KW-0812">Transmembrane</keyword>
<comment type="caution">
    <text evidence="2">The sequence shown here is derived from an EMBL/GenBank/DDBJ whole genome shotgun (WGS) entry which is preliminary data.</text>
</comment>
<dbReference type="AlphaFoldDB" id="A0A9D9H5K0"/>
<evidence type="ECO:0000256" key="1">
    <source>
        <dbReference type="SAM" id="Phobius"/>
    </source>
</evidence>
<evidence type="ECO:0000313" key="2">
    <source>
        <dbReference type="EMBL" id="MBO8437196.1"/>
    </source>
</evidence>
<reference evidence="2" key="1">
    <citation type="submission" date="2020-10" db="EMBL/GenBank/DDBJ databases">
        <authorList>
            <person name="Gilroy R."/>
        </authorList>
    </citation>
    <scope>NUCLEOTIDE SEQUENCE</scope>
    <source>
        <strain evidence="2">7293</strain>
    </source>
</reference>
<dbReference type="EMBL" id="JADIMT010000107">
    <property type="protein sequence ID" value="MBO8437196.1"/>
    <property type="molecule type" value="Genomic_DNA"/>
</dbReference>
<reference evidence="2" key="2">
    <citation type="journal article" date="2021" name="PeerJ">
        <title>Extensive microbial diversity within the chicken gut microbiome revealed by metagenomics and culture.</title>
        <authorList>
            <person name="Gilroy R."/>
            <person name="Ravi A."/>
            <person name="Getino M."/>
            <person name="Pursley I."/>
            <person name="Horton D.L."/>
            <person name="Alikhan N.F."/>
            <person name="Baker D."/>
            <person name="Gharbi K."/>
            <person name="Hall N."/>
            <person name="Watson M."/>
            <person name="Adriaenssens E.M."/>
            <person name="Foster-Nyarko E."/>
            <person name="Jarju S."/>
            <person name="Secka A."/>
            <person name="Antonio M."/>
            <person name="Oren A."/>
            <person name="Chaudhuri R.R."/>
            <person name="La Ragione R."/>
            <person name="Hildebrand F."/>
            <person name="Pallen M.J."/>
        </authorList>
    </citation>
    <scope>NUCLEOTIDE SEQUENCE</scope>
    <source>
        <strain evidence="2">7293</strain>
    </source>
</reference>
<accession>A0A9D9H5K0</accession>
<evidence type="ECO:0000313" key="3">
    <source>
        <dbReference type="Proteomes" id="UP000823615"/>
    </source>
</evidence>
<protein>
    <submittedName>
        <fullName evidence="2">MFS transporter</fullName>
    </submittedName>
</protein>
<name>A0A9D9H5K0_9SPIO</name>
<feature type="non-terminal residue" evidence="2">
    <location>
        <position position="56"/>
    </location>
</feature>
<proteinExistence type="predicted"/>